<dbReference type="RefSeq" id="WP_168004141.1">
    <property type="nucleotide sequence ID" value="NZ_JAATEO010000062.1"/>
</dbReference>
<dbReference type="EMBL" id="JAATEO010000062">
    <property type="protein sequence ID" value="NJP35835.1"/>
    <property type="molecule type" value="Genomic_DNA"/>
</dbReference>
<proteinExistence type="predicted"/>
<organism evidence="1 2">
    <name type="scientific">Micromonospora thermarum</name>
    <dbReference type="NCBI Taxonomy" id="2720024"/>
    <lineage>
        <taxon>Bacteria</taxon>
        <taxon>Bacillati</taxon>
        <taxon>Actinomycetota</taxon>
        <taxon>Actinomycetes</taxon>
        <taxon>Micromonosporales</taxon>
        <taxon>Micromonosporaceae</taxon>
        <taxon>Micromonospora</taxon>
    </lineage>
</organism>
<evidence type="ECO:0000313" key="2">
    <source>
        <dbReference type="Proteomes" id="UP000783871"/>
    </source>
</evidence>
<evidence type="ECO:0000313" key="1">
    <source>
        <dbReference type="EMBL" id="NJP35835.1"/>
    </source>
</evidence>
<gene>
    <name evidence="1" type="ORF">HCJ94_28715</name>
</gene>
<name>A0ABX0ZJ33_9ACTN</name>
<reference evidence="1 2" key="1">
    <citation type="submission" date="2020-03" db="EMBL/GenBank/DDBJ databases">
        <title>WGS of actinomycetes isolated from Thailand.</title>
        <authorList>
            <person name="Thawai C."/>
        </authorList>
    </citation>
    <scope>NUCLEOTIDE SEQUENCE [LARGE SCALE GENOMIC DNA]</scope>
    <source>
        <strain evidence="1 2">HSS6-12</strain>
    </source>
</reference>
<protein>
    <submittedName>
        <fullName evidence="1">Uncharacterized protein</fullName>
    </submittedName>
</protein>
<sequence length="53" mass="5791">MALIAATVLASMGGFLDANVVNVAVPAIGRDLSRDHRADDHHRWPVRSLHTCR</sequence>
<keyword evidence="2" id="KW-1185">Reference proteome</keyword>
<accession>A0ABX0ZJ33</accession>
<dbReference type="Proteomes" id="UP000783871">
    <property type="component" value="Unassembled WGS sequence"/>
</dbReference>
<comment type="caution">
    <text evidence="1">The sequence shown here is derived from an EMBL/GenBank/DDBJ whole genome shotgun (WGS) entry which is preliminary data.</text>
</comment>